<dbReference type="PANTHER" id="PTHR46339">
    <property type="entry name" value="PROTEIN CBG15282-RELATED"/>
    <property type="match status" value="1"/>
</dbReference>
<dbReference type="SUPFAM" id="SSF57362">
    <property type="entry name" value="BPTI-like"/>
    <property type="match status" value="8"/>
</dbReference>
<dbReference type="InterPro" id="IPR020901">
    <property type="entry name" value="Prtase_inh_Kunz-CS"/>
</dbReference>
<proteinExistence type="predicted"/>
<dbReference type="PRINTS" id="PR00759">
    <property type="entry name" value="BASICPTASE"/>
</dbReference>
<dbReference type="Gene3D" id="4.10.410.10">
    <property type="entry name" value="Pancreatic trypsin inhibitor Kunitz domain"/>
    <property type="match status" value="8"/>
</dbReference>
<evidence type="ECO:0000259" key="1">
    <source>
        <dbReference type="PROSITE" id="PS50279"/>
    </source>
</evidence>
<keyword evidence="4" id="KW-1185">Reference proteome</keyword>
<dbReference type="EMBL" id="UYYG01000191">
    <property type="protein sequence ID" value="VDN53839.1"/>
    <property type="molecule type" value="Genomic_DNA"/>
</dbReference>
<feature type="domain" description="BPTI/Kunitz inhibitor" evidence="1">
    <location>
        <begin position="626"/>
        <end position="676"/>
    </location>
</feature>
<dbReference type="InterPro" id="IPR002223">
    <property type="entry name" value="Kunitz_BPTI"/>
</dbReference>
<evidence type="ECO:0000313" key="4">
    <source>
        <dbReference type="Proteomes" id="UP000274756"/>
    </source>
</evidence>
<dbReference type="GO" id="GO:0004867">
    <property type="term" value="F:serine-type endopeptidase inhibitor activity"/>
    <property type="evidence" value="ECO:0007669"/>
    <property type="project" value="InterPro"/>
</dbReference>
<name>A0A0N4UQN1_DRAME</name>
<feature type="domain" description="BPTI/Kunitz inhibitor" evidence="1">
    <location>
        <begin position="786"/>
        <end position="836"/>
    </location>
</feature>
<gene>
    <name evidence="2" type="ORF">DME_LOCUS3812</name>
</gene>
<dbReference type="AlphaFoldDB" id="A0A0N4UQN1"/>
<reference evidence="5" key="1">
    <citation type="submission" date="2016-04" db="UniProtKB">
        <authorList>
            <consortium name="WormBaseParasite"/>
        </authorList>
    </citation>
    <scope>IDENTIFICATION</scope>
</reference>
<reference evidence="2 4" key="2">
    <citation type="submission" date="2018-11" db="EMBL/GenBank/DDBJ databases">
        <authorList>
            <consortium name="Pathogen Informatics"/>
        </authorList>
    </citation>
    <scope>NUCLEOTIDE SEQUENCE [LARGE SCALE GENOMIC DNA]</scope>
</reference>
<dbReference type="Proteomes" id="UP000038040">
    <property type="component" value="Unplaced"/>
</dbReference>
<evidence type="ECO:0000313" key="2">
    <source>
        <dbReference type="EMBL" id="VDN53839.1"/>
    </source>
</evidence>
<dbReference type="CDD" id="cd22593">
    <property type="entry name" value="Kunitz_conkunitzin"/>
    <property type="match status" value="6"/>
</dbReference>
<feature type="domain" description="BPTI/Kunitz inhibitor" evidence="1">
    <location>
        <begin position="731"/>
        <end position="781"/>
    </location>
</feature>
<dbReference type="InterPro" id="IPR028150">
    <property type="entry name" value="Lustrin_cystein"/>
</dbReference>
<feature type="domain" description="BPTI/Kunitz inhibitor" evidence="1">
    <location>
        <begin position="135"/>
        <end position="185"/>
    </location>
</feature>
<feature type="domain" description="BPTI/Kunitz inhibitor" evidence="1">
    <location>
        <begin position="313"/>
        <end position="363"/>
    </location>
</feature>
<dbReference type="CDD" id="cd00109">
    <property type="entry name" value="Kunitz-type"/>
    <property type="match status" value="2"/>
</dbReference>
<evidence type="ECO:0000313" key="3">
    <source>
        <dbReference type="Proteomes" id="UP000038040"/>
    </source>
</evidence>
<feature type="domain" description="BPTI/Kunitz inhibitor" evidence="1">
    <location>
        <begin position="1"/>
        <end position="43"/>
    </location>
</feature>
<dbReference type="Pfam" id="PF00014">
    <property type="entry name" value="Kunitz_BPTI"/>
    <property type="match status" value="8"/>
</dbReference>
<dbReference type="SMART" id="SM00131">
    <property type="entry name" value="KU"/>
    <property type="match status" value="7"/>
</dbReference>
<protein>
    <submittedName>
        <fullName evidence="5">Kunitz/Bovine pancreatic trypsin inhibitor domain protein</fullName>
    </submittedName>
</protein>
<dbReference type="InterPro" id="IPR006150">
    <property type="entry name" value="Cys_repeat_1"/>
</dbReference>
<accession>A0A0N4UQN1</accession>
<dbReference type="InterPro" id="IPR036880">
    <property type="entry name" value="Kunitz_BPTI_sf"/>
</dbReference>
<dbReference type="PROSITE" id="PS00280">
    <property type="entry name" value="BPTI_KUNITZ_1"/>
    <property type="match status" value="2"/>
</dbReference>
<dbReference type="Pfam" id="PF14625">
    <property type="entry name" value="Lustrin_cystein"/>
    <property type="match status" value="5"/>
</dbReference>
<dbReference type="WBParaSite" id="DME_0001032501-mRNA-1">
    <property type="protein sequence ID" value="DME_0001032501-mRNA-1"/>
    <property type="gene ID" value="DME_0001032501"/>
</dbReference>
<dbReference type="PROSITE" id="PS50279">
    <property type="entry name" value="BPTI_KUNITZ_2"/>
    <property type="match status" value="8"/>
</dbReference>
<dbReference type="Proteomes" id="UP000274756">
    <property type="component" value="Unassembled WGS sequence"/>
</dbReference>
<feature type="domain" description="BPTI/Kunitz inhibitor" evidence="1">
    <location>
        <begin position="520"/>
        <end position="570"/>
    </location>
</feature>
<dbReference type="OrthoDB" id="4473401at2759"/>
<evidence type="ECO:0000313" key="5">
    <source>
        <dbReference type="WBParaSite" id="DME_0001032501-mRNA-1"/>
    </source>
</evidence>
<dbReference type="InterPro" id="IPR053014">
    <property type="entry name" value="Cuticle_assoc_divergent"/>
</dbReference>
<dbReference type="STRING" id="318479.A0A0N4UQN1"/>
<feature type="domain" description="BPTI/Kunitz inhibitor" evidence="1">
    <location>
        <begin position="420"/>
        <end position="470"/>
    </location>
</feature>
<sequence>MSRSLKSYFFSKMSFTQCELFYWSGCCENRNNFETFQNCWKTCEEPLNPCAYGTTESRIQFSNICGVQQFCHIGATIATTICCNKPRELLTLASFTMFIYEIEIHAFSRQGIFYKAFLFFVNLFTIHISANIDRCNQPLHVGIGNTNLQRWYFNSVTQQCQTFAYQGLQGNENNFLTQQECEASCFGTHCCFSNLHQLKSYLVNCLGIYINLYYGTGNQNHKSLFSQEKQLKKHQGIFLQCSATNQQIMCPNGYFCHIGANAQTTVCCQILGKISSAHEMKIAFRYQLRKSIFPIIPFNNFSKKNIVSGNDACIQVVDAGRGNAQLQRWYWNVVNRQCMPFLYNGLMGNQNNFISKQICENACYVPENPCALGQPQLSPDKRFLSCNTGPNICSSGYWCHIGTIKNTVCCPGQVIGDAICKQPMAVGTGQANLQRWYFNEATQKCIFFIYNGLFGNQNNFLTEQQCEQSCPGFINPCNLPLIGAPQFCSPSSNNCGQRSYCHIGANAQTTLCCPSEGNICTLPMATGNGANILERWYFNQQAEVCQIFIYSGVKGNQNNFLTRQECEEICPPNPCLEGSPMVRLDGKWQGCNANSLTNSCIGNYWCHLGARPLTTVCCPGANANPCNLPLAAGEGNANVERFYYDILSRSCRTFVYKGLKGNQNNFLTLGKCRLQCEALENPCSGQPATTEAGHVIFCSSTNKDTCPVNFWCHVGSVAETTVCCPGATNPCSVPLAPGTGNDGLSRWYYSADDRTCLPFQYNGRRGNQNNFESQAECSRTCPAELCLLSVDPGACGGRQTRYAFNRQSNQCTPFQYTGCGGNLNNFNTMEDCMATCGNIGFRKT</sequence>
<dbReference type="SMART" id="SM00289">
    <property type="entry name" value="WR1"/>
    <property type="match status" value="5"/>
</dbReference>
<organism evidence="3 5">
    <name type="scientific">Dracunculus medinensis</name>
    <name type="common">Guinea worm</name>
    <dbReference type="NCBI Taxonomy" id="318479"/>
    <lineage>
        <taxon>Eukaryota</taxon>
        <taxon>Metazoa</taxon>
        <taxon>Ecdysozoa</taxon>
        <taxon>Nematoda</taxon>
        <taxon>Chromadorea</taxon>
        <taxon>Rhabditida</taxon>
        <taxon>Spirurina</taxon>
        <taxon>Dracunculoidea</taxon>
        <taxon>Dracunculidae</taxon>
        <taxon>Dracunculus</taxon>
    </lineage>
</organism>